<dbReference type="Proteomes" id="UP000019205">
    <property type="component" value="Chromosome"/>
</dbReference>
<evidence type="ECO:0000256" key="2">
    <source>
        <dbReference type="SAM" id="Phobius"/>
    </source>
</evidence>
<sequence length="108" mass="12196">MQTQGPSLNHPSLYTTVIAIVTFFYMAGASANSDAEREVLARLVHEIAILEPLVSEAESQANSDTCIRFRYAWLREDLKKIRSGIQDHIDAPRNEPRIGPPLRGDYRQ</sequence>
<dbReference type="STRING" id="314285.KT71_13874"/>
<proteinExistence type="predicted"/>
<dbReference type="Pfam" id="PF09686">
    <property type="entry name" value="Plasmid_RAQPRD"/>
    <property type="match status" value="1"/>
</dbReference>
<keyword evidence="2" id="KW-0472">Membrane</keyword>
<organism evidence="3 4">
    <name type="scientific">Congregibacter litoralis KT71</name>
    <dbReference type="NCBI Taxonomy" id="314285"/>
    <lineage>
        <taxon>Bacteria</taxon>
        <taxon>Pseudomonadati</taxon>
        <taxon>Pseudomonadota</taxon>
        <taxon>Gammaproteobacteria</taxon>
        <taxon>Cellvibrionales</taxon>
        <taxon>Halieaceae</taxon>
        <taxon>Congregibacter</taxon>
    </lineage>
</organism>
<dbReference type="NCBIfam" id="TIGR01690">
    <property type="entry name" value="ICE_RAQPRD"/>
    <property type="match status" value="1"/>
</dbReference>
<protein>
    <submittedName>
        <fullName evidence="3">Integrative conjugative element protein, RAQPRD family</fullName>
    </submittedName>
</protein>
<dbReference type="RefSeq" id="WP_008295211.1">
    <property type="nucleotide sequence ID" value="NZ_CM002299.1"/>
</dbReference>
<keyword evidence="2" id="KW-1133">Transmembrane helix</keyword>
<reference evidence="3 4" key="1">
    <citation type="journal article" date="2007" name="Proc. Natl. Acad. Sci. U.S.A.">
        <title>Characterization of a marine gammaproteobacterium capable of aerobic anoxygenic photosynthesis.</title>
        <authorList>
            <person name="Fuchs B.M."/>
            <person name="Spring S."/>
            <person name="Teeling H."/>
            <person name="Quast C."/>
            <person name="Wulf J."/>
            <person name="Schattenhofer M."/>
            <person name="Yan S."/>
            <person name="Ferriera S."/>
            <person name="Johnson J."/>
            <person name="Glockner F.O."/>
            <person name="Amann R."/>
        </authorList>
    </citation>
    <scope>NUCLEOTIDE SEQUENCE [LARGE SCALE GENOMIC DNA]</scope>
    <source>
        <strain evidence="3">KT71</strain>
    </source>
</reference>
<dbReference type="InterPro" id="IPR019110">
    <property type="entry name" value="Uncharacterised_RAQPRD"/>
</dbReference>
<keyword evidence="2" id="KW-0812">Transmembrane</keyword>
<evidence type="ECO:0000313" key="4">
    <source>
        <dbReference type="Proteomes" id="UP000019205"/>
    </source>
</evidence>
<feature type="transmembrane region" description="Helical" evidence="2">
    <location>
        <begin position="12"/>
        <end position="32"/>
    </location>
</feature>
<feature type="region of interest" description="Disordered" evidence="1">
    <location>
        <begin position="86"/>
        <end position="108"/>
    </location>
</feature>
<dbReference type="HOGENOM" id="CLU_155310_0_1_6"/>
<reference evidence="3 4" key="2">
    <citation type="journal article" date="2009" name="PLoS ONE">
        <title>The photosynthetic apparatus and its regulation in the aerobic gammaproteobacterium Congregibacter litoralis gen. nov., sp. nov.</title>
        <authorList>
            <person name="Spring S."/>
            <person name="Lunsdorf H."/>
            <person name="Fuchs B.M."/>
            <person name="Tindall B.J."/>
        </authorList>
    </citation>
    <scope>NUCLEOTIDE SEQUENCE [LARGE SCALE GENOMIC DNA]</scope>
    <source>
        <strain evidence="3">KT71</strain>
    </source>
</reference>
<accession>A4AE37</accession>
<evidence type="ECO:0000256" key="1">
    <source>
        <dbReference type="SAM" id="MobiDB-lite"/>
    </source>
</evidence>
<dbReference type="eggNOG" id="ENOG50328J6">
    <property type="taxonomic scope" value="Bacteria"/>
</dbReference>
<gene>
    <name evidence="3" type="ORF">KT71_13874</name>
</gene>
<feature type="compositionally biased region" description="Basic and acidic residues" evidence="1">
    <location>
        <begin position="86"/>
        <end position="96"/>
    </location>
</feature>
<dbReference type="AlphaFoldDB" id="A4AE37"/>
<keyword evidence="4" id="KW-1185">Reference proteome</keyword>
<dbReference type="EMBL" id="AAOA02000001">
    <property type="protein sequence ID" value="EAQ95728.1"/>
    <property type="molecule type" value="Genomic_DNA"/>
</dbReference>
<evidence type="ECO:0000313" key="3">
    <source>
        <dbReference type="EMBL" id="EAQ95728.1"/>
    </source>
</evidence>
<comment type="caution">
    <text evidence="3">The sequence shown here is derived from an EMBL/GenBank/DDBJ whole genome shotgun (WGS) entry which is preliminary data.</text>
</comment>
<name>A4AE37_9GAMM</name>